<accession>I3UB00</accession>
<dbReference type="HOGENOM" id="CLU_045683_3_0_4"/>
<dbReference type="InterPro" id="IPR005064">
    <property type="entry name" value="BUG"/>
</dbReference>
<dbReference type="KEGG" id="aka:TKWG_09310"/>
<protein>
    <submittedName>
        <fullName evidence="2">Extra-cytoplasmic solute receptor</fullName>
    </submittedName>
</protein>
<keyword evidence="2" id="KW-0675">Receptor</keyword>
<dbReference type="PANTHER" id="PTHR42928">
    <property type="entry name" value="TRICARBOXYLATE-BINDING PROTEIN"/>
    <property type="match status" value="1"/>
</dbReference>
<comment type="similarity">
    <text evidence="1">Belongs to the UPF0065 (bug) family.</text>
</comment>
<dbReference type="InterPro" id="IPR042100">
    <property type="entry name" value="Bug_dom1"/>
</dbReference>
<dbReference type="STRING" id="1036672.TKWG_09310"/>
<reference evidence="2 3" key="1">
    <citation type="journal article" date="2011" name="J. Bacteriol.">
        <title>Whole-genome shotgun sequencing of the sulfur-oxidizing chemoautotroph Tetrathiobacter kashmirensis.</title>
        <authorList>
            <person name="Ghosh W."/>
            <person name="George A."/>
            <person name="Agarwal A."/>
            <person name="Raj P."/>
            <person name="Alam M."/>
            <person name="Pyne P."/>
            <person name="Das Gupta S.K."/>
        </authorList>
    </citation>
    <scope>NUCLEOTIDE SEQUENCE [LARGE SCALE GENOMIC DNA]</scope>
    <source>
        <strain evidence="2 3">WT001</strain>
    </source>
</reference>
<evidence type="ECO:0000313" key="2">
    <source>
        <dbReference type="EMBL" id="AFK62188.1"/>
    </source>
</evidence>
<evidence type="ECO:0000313" key="3">
    <source>
        <dbReference type="Proteomes" id="UP000005267"/>
    </source>
</evidence>
<dbReference type="CDD" id="cd07012">
    <property type="entry name" value="PBP2_Bug_TTT"/>
    <property type="match status" value="1"/>
</dbReference>
<name>I3UB00_ADVKW</name>
<keyword evidence="3" id="KW-1185">Reference proteome</keyword>
<dbReference type="Pfam" id="PF03401">
    <property type="entry name" value="TctC"/>
    <property type="match status" value="1"/>
</dbReference>
<proteinExistence type="inferred from homology"/>
<dbReference type="Gene3D" id="3.40.190.150">
    <property type="entry name" value="Bordetella uptake gene, domain 1"/>
    <property type="match status" value="1"/>
</dbReference>
<gene>
    <name evidence="2" type="ordered locus">TKWG_09310</name>
</gene>
<dbReference type="SUPFAM" id="SSF53850">
    <property type="entry name" value="Periplasmic binding protein-like II"/>
    <property type="match status" value="1"/>
</dbReference>
<dbReference type="Proteomes" id="UP000005267">
    <property type="component" value="Chromosome"/>
</dbReference>
<dbReference type="PANTHER" id="PTHR42928:SF5">
    <property type="entry name" value="BLR1237 PROTEIN"/>
    <property type="match status" value="1"/>
</dbReference>
<reference evidence="3" key="2">
    <citation type="journal article" date="2013" name="PLoS ONE">
        <title>Genome implosion elicits host-confinement in Alcaligenaceae: evidence from the comparative genomics of Tetrathiobacter kashmirensis, a pathogen in the making.</title>
        <authorList>
            <person name="Ghosh W."/>
            <person name="Alam M."/>
            <person name="Roy C."/>
            <person name="Pyne P."/>
            <person name="George A."/>
            <person name="Chakraborty R."/>
            <person name="Majumder S."/>
            <person name="Agarwal A."/>
            <person name="Chakraborty S."/>
            <person name="Majumdar S."/>
            <person name="Gupta S.K."/>
        </authorList>
    </citation>
    <scope>NUCLEOTIDE SEQUENCE [LARGE SCALE GENOMIC DNA]</scope>
    <source>
        <strain evidence="3">WT001</strain>
    </source>
</reference>
<organism evidence="2 3">
    <name type="scientific">Advenella kashmirensis (strain DSM 17095 / LMG 22695 / WT001)</name>
    <name type="common">Tetrathiobacter kashmirensis</name>
    <dbReference type="NCBI Taxonomy" id="1036672"/>
    <lineage>
        <taxon>Bacteria</taxon>
        <taxon>Pseudomonadati</taxon>
        <taxon>Pseudomonadota</taxon>
        <taxon>Betaproteobacteria</taxon>
        <taxon>Burkholderiales</taxon>
        <taxon>Alcaligenaceae</taxon>
    </lineage>
</organism>
<dbReference type="AlphaFoldDB" id="I3UB00"/>
<evidence type="ECO:0000256" key="1">
    <source>
        <dbReference type="ARBA" id="ARBA00006987"/>
    </source>
</evidence>
<dbReference type="EMBL" id="CP003555">
    <property type="protein sequence ID" value="AFK62188.1"/>
    <property type="molecule type" value="Genomic_DNA"/>
</dbReference>
<sequence length="204" mass="22109">MTTTLEAPLAVFAAKNNGFTTIKDVIEYAKKNPGKLNFGSAGVGTVTHLNMELVMERAGIKMVHVAYKGGSPAATALMAGEIDLLIYDPAFRTTLNDKAQLLAILSAQRWPAYADVPTIEEGGGPKVDAAVWNGIFAPAGTPDAVISKLNEAIKEAAHAPAVINYMKLNGYIPSWRTREQFDNEVKAEVAHWQELVRRAHVPIR</sequence>
<dbReference type="Gene3D" id="3.40.190.10">
    <property type="entry name" value="Periplasmic binding protein-like II"/>
    <property type="match status" value="1"/>
</dbReference>